<proteinExistence type="predicted"/>
<protein>
    <submittedName>
        <fullName evidence="1">DUF4280 domain-containing protein</fullName>
    </submittedName>
</protein>
<name>A0A7X2YYJ0_9BACL</name>
<reference evidence="1 2" key="1">
    <citation type="submission" date="2019-11" db="EMBL/GenBank/DDBJ databases">
        <title>Draft genome sequences of five Paenibacillus species of dairy origin.</title>
        <authorList>
            <person name="Olajide A.M."/>
            <person name="Chen S."/>
            <person name="Lapointe G."/>
        </authorList>
    </citation>
    <scope>NUCLEOTIDE SEQUENCE [LARGE SCALE GENOMIC DNA]</scope>
    <source>
        <strain evidence="1 2">12CR55</strain>
    </source>
</reference>
<accession>A0A7X2YYJ0</accession>
<dbReference type="AlphaFoldDB" id="A0A7X2YYJ0"/>
<dbReference type="InterPro" id="IPR025460">
    <property type="entry name" value="DUF4280"/>
</dbReference>
<dbReference type="Proteomes" id="UP000447876">
    <property type="component" value="Unassembled WGS sequence"/>
</dbReference>
<evidence type="ECO:0000313" key="2">
    <source>
        <dbReference type="Proteomes" id="UP000447876"/>
    </source>
</evidence>
<sequence length="132" mass="14164">MIPMLLRSLVLNLAEEDYSYVVRGAVLKCSQGSQPGVLNLPTCHGVYIKDQPLLNVADAVCGANISKIGAFGMCKLTWDICRPEIAPGMEWTDGKKDVLIDGEPALLSKSKLVCSCKDPGGIITIENDGQDL</sequence>
<gene>
    <name evidence="1" type="ORF">GNP95_04090</name>
</gene>
<dbReference type="EMBL" id="WNZW01000001">
    <property type="protein sequence ID" value="MUG44178.1"/>
    <property type="molecule type" value="Genomic_DNA"/>
</dbReference>
<comment type="caution">
    <text evidence="1">The sequence shown here is derived from an EMBL/GenBank/DDBJ whole genome shotgun (WGS) entry which is preliminary data.</text>
</comment>
<organism evidence="1 2">
    <name type="scientific">Paenibacillus woosongensis</name>
    <dbReference type="NCBI Taxonomy" id="307580"/>
    <lineage>
        <taxon>Bacteria</taxon>
        <taxon>Bacillati</taxon>
        <taxon>Bacillota</taxon>
        <taxon>Bacilli</taxon>
        <taxon>Bacillales</taxon>
        <taxon>Paenibacillaceae</taxon>
        <taxon>Paenibacillus</taxon>
    </lineage>
</organism>
<dbReference type="Pfam" id="PF14107">
    <property type="entry name" value="DUF4280"/>
    <property type="match status" value="1"/>
</dbReference>
<evidence type="ECO:0000313" key="1">
    <source>
        <dbReference type="EMBL" id="MUG44178.1"/>
    </source>
</evidence>